<evidence type="ECO:0000256" key="2">
    <source>
        <dbReference type="ARBA" id="ARBA00005120"/>
    </source>
</evidence>
<keyword evidence="5 12" id="KW-0963">Cytoplasm</keyword>
<dbReference type="Pfam" id="PF00701">
    <property type="entry name" value="DHDPS"/>
    <property type="match status" value="1"/>
</dbReference>
<dbReference type="eggNOG" id="COG0329">
    <property type="taxonomic scope" value="Bacteria"/>
</dbReference>
<dbReference type="KEGG" id="dat:HRM2_42420"/>
<dbReference type="Gene3D" id="3.20.20.70">
    <property type="entry name" value="Aldolase class I"/>
    <property type="match status" value="1"/>
</dbReference>
<evidence type="ECO:0000313" key="16">
    <source>
        <dbReference type="EMBL" id="ACN17298.1"/>
    </source>
</evidence>
<keyword evidence="8 12" id="KW-0457">Lysine biosynthesis</keyword>
<dbReference type="PANTHER" id="PTHR12128">
    <property type="entry name" value="DIHYDRODIPICOLINATE SYNTHASE"/>
    <property type="match status" value="1"/>
</dbReference>
<dbReference type="EC" id="4.3.3.7" evidence="4 12"/>
<dbReference type="CDD" id="cd00950">
    <property type="entry name" value="DHDPS"/>
    <property type="match status" value="1"/>
</dbReference>
<organism evidence="16 17">
    <name type="scientific">Desulforapulum autotrophicum (strain ATCC 43914 / DSM 3382 / VKM B-1955 / HRM2)</name>
    <name type="common">Desulfobacterium autotrophicum</name>
    <dbReference type="NCBI Taxonomy" id="177437"/>
    <lineage>
        <taxon>Bacteria</taxon>
        <taxon>Pseudomonadati</taxon>
        <taxon>Thermodesulfobacteriota</taxon>
        <taxon>Desulfobacteria</taxon>
        <taxon>Desulfobacterales</taxon>
        <taxon>Desulfobacteraceae</taxon>
        <taxon>Desulforapulum</taxon>
    </lineage>
</organism>
<keyword evidence="9 12" id="KW-0456">Lyase</keyword>
<feature type="active site" description="Schiff-base intermediate with substrate" evidence="12 14">
    <location>
        <position position="164"/>
    </location>
</feature>
<keyword evidence="7 12" id="KW-0220">Diaminopimelate biosynthesis</keyword>
<dbReference type="PROSITE" id="PS00665">
    <property type="entry name" value="DHDPS_1"/>
    <property type="match status" value="1"/>
</dbReference>
<protein>
    <recommendedName>
        <fullName evidence="4 12">4-hydroxy-tetrahydrodipicolinate synthase</fullName>
        <shortName evidence="12">HTPA synthase</shortName>
        <ecNumber evidence="4 12">4.3.3.7</ecNumber>
    </recommendedName>
</protein>
<dbReference type="GO" id="GO:0005737">
    <property type="term" value="C:cytoplasm"/>
    <property type="evidence" value="ECO:0007669"/>
    <property type="project" value="UniProtKB-SubCell"/>
</dbReference>
<comment type="catalytic activity">
    <reaction evidence="11 12">
        <text>L-aspartate 4-semialdehyde + pyruvate = (2S,4S)-4-hydroxy-2,3,4,5-tetrahydrodipicolinate + H2O + H(+)</text>
        <dbReference type="Rhea" id="RHEA:34171"/>
        <dbReference type="ChEBI" id="CHEBI:15361"/>
        <dbReference type="ChEBI" id="CHEBI:15377"/>
        <dbReference type="ChEBI" id="CHEBI:15378"/>
        <dbReference type="ChEBI" id="CHEBI:67139"/>
        <dbReference type="ChEBI" id="CHEBI:537519"/>
        <dbReference type="EC" id="4.3.3.7"/>
    </reaction>
</comment>
<dbReference type="SUPFAM" id="SSF51569">
    <property type="entry name" value="Aldolase"/>
    <property type="match status" value="1"/>
</dbReference>
<gene>
    <name evidence="12 16" type="primary">dapA</name>
    <name evidence="16" type="ordered locus">HRM2_42420</name>
</gene>
<evidence type="ECO:0000256" key="1">
    <source>
        <dbReference type="ARBA" id="ARBA00003294"/>
    </source>
</evidence>
<keyword evidence="10 12" id="KW-0704">Schiff base</keyword>
<feature type="active site" description="Proton donor/acceptor" evidence="12 14">
    <location>
        <position position="135"/>
    </location>
</feature>
<dbReference type="InterPro" id="IPR020624">
    <property type="entry name" value="Schiff_base-form_aldolases_CS"/>
</dbReference>
<feature type="site" description="Part of a proton relay during catalysis" evidence="12">
    <location>
        <position position="44"/>
    </location>
</feature>
<evidence type="ECO:0000256" key="12">
    <source>
        <dbReference type="HAMAP-Rule" id="MF_00418"/>
    </source>
</evidence>
<dbReference type="AlphaFoldDB" id="C0QD66"/>
<feature type="binding site" evidence="12 15">
    <location>
        <position position="45"/>
    </location>
    <ligand>
        <name>pyruvate</name>
        <dbReference type="ChEBI" id="CHEBI:15361"/>
    </ligand>
</feature>
<evidence type="ECO:0000256" key="9">
    <source>
        <dbReference type="ARBA" id="ARBA00023239"/>
    </source>
</evidence>
<comment type="similarity">
    <text evidence="3 12 13">Belongs to the DapA family.</text>
</comment>
<evidence type="ECO:0000256" key="10">
    <source>
        <dbReference type="ARBA" id="ARBA00023270"/>
    </source>
</evidence>
<dbReference type="HAMAP" id="MF_00418">
    <property type="entry name" value="DapA"/>
    <property type="match status" value="1"/>
</dbReference>
<evidence type="ECO:0000256" key="13">
    <source>
        <dbReference type="PIRNR" id="PIRNR001365"/>
    </source>
</evidence>
<dbReference type="RefSeq" id="WP_015906030.1">
    <property type="nucleotide sequence ID" value="NC_012108.1"/>
</dbReference>
<evidence type="ECO:0000256" key="8">
    <source>
        <dbReference type="ARBA" id="ARBA00023154"/>
    </source>
</evidence>
<feature type="site" description="Part of a proton relay during catalysis" evidence="12">
    <location>
        <position position="107"/>
    </location>
</feature>
<dbReference type="PRINTS" id="PR00146">
    <property type="entry name" value="DHPICSNTHASE"/>
</dbReference>
<dbReference type="GO" id="GO:0019877">
    <property type="term" value="P:diaminopimelate biosynthetic process"/>
    <property type="evidence" value="ECO:0007669"/>
    <property type="project" value="UniProtKB-UniRule"/>
</dbReference>
<comment type="subunit">
    <text evidence="12">Homotetramer; dimer of dimers.</text>
</comment>
<dbReference type="SMART" id="SM01130">
    <property type="entry name" value="DHDPS"/>
    <property type="match status" value="1"/>
</dbReference>
<evidence type="ECO:0000256" key="5">
    <source>
        <dbReference type="ARBA" id="ARBA00022490"/>
    </source>
</evidence>
<proteinExistence type="inferred from homology"/>
<evidence type="ECO:0000256" key="11">
    <source>
        <dbReference type="ARBA" id="ARBA00047836"/>
    </source>
</evidence>
<dbReference type="PANTHER" id="PTHR12128:SF66">
    <property type="entry name" value="4-HYDROXY-2-OXOGLUTARATE ALDOLASE, MITOCHONDRIAL"/>
    <property type="match status" value="1"/>
</dbReference>
<evidence type="ECO:0000256" key="6">
    <source>
        <dbReference type="ARBA" id="ARBA00022605"/>
    </source>
</evidence>
<dbReference type="InterPro" id="IPR013785">
    <property type="entry name" value="Aldolase_TIM"/>
</dbReference>
<evidence type="ECO:0000256" key="7">
    <source>
        <dbReference type="ARBA" id="ARBA00022915"/>
    </source>
</evidence>
<comment type="caution">
    <text evidence="12">Was originally thought to be a dihydrodipicolinate synthase (DHDPS), catalyzing the condensation of (S)-aspartate-beta-semialdehyde [(S)-ASA] and pyruvate to dihydrodipicolinate (DHDP). However, it was shown in E.coli that the product of the enzymatic reaction is not dihydrodipicolinate but in fact (4S)-4-hydroxy-2,3,4,5-tetrahydro-(2S)-dipicolinic acid (HTPA), and that the consecutive dehydration reaction leading to DHDP is not spontaneous but catalyzed by DapB.</text>
</comment>
<evidence type="ECO:0000313" key="17">
    <source>
        <dbReference type="Proteomes" id="UP000000442"/>
    </source>
</evidence>
<comment type="pathway">
    <text evidence="2 12">Amino-acid biosynthesis; L-lysine biosynthesis via DAP pathway; (S)-tetrahydrodipicolinate from L-aspartate: step 3/4.</text>
</comment>
<dbReference type="InterPro" id="IPR005263">
    <property type="entry name" value="DapA"/>
</dbReference>
<evidence type="ECO:0000256" key="15">
    <source>
        <dbReference type="PIRSR" id="PIRSR001365-2"/>
    </source>
</evidence>
<dbReference type="GO" id="GO:0008840">
    <property type="term" value="F:4-hydroxy-tetrahydrodipicolinate synthase activity"/>
    <property type="evidence" value="ECO:0007669"/>
    <property type="project" value="UniProtKB-UniRule"/>
</dbReference>
<keyword evidence="17" id="KW-1185">Reference proteome</keyword>
<dbReference type="InterPro" id="IPR002220">
    <property type="entry name" value="DapA-like"/>
</dbReference>
<evidence type="ECO:0000256" key="14">
    <source>
        <dbReference type="PIRSR" id="PIRSR001365-1"/>
    </source>
</evidence>
<evidence type="ECO:0000256" key="3">
    <source>
        <dbReference type="ARBA" id="ARBA00007592"/>
    </source>
</evidence>
<reference evidence="16 17" key="1">
    <citation type="journal article" date="2009" name="Environ. Microbiol.">
        <title>Genome sequence of Desulfobacterium autotrophicum HRM2, a marine sulfate reducer oxidizing organic carbon completely to carbon dioxide.</title>
        <authorList>
            <person name="Strittmatter A.W."/>
            <person name="Liesegang H."/>
            <person name="Rabus R."/>
            <person name="Decker I."/>
            <person name="Amann J."/>
            <person name="Andres S."/>
            <person name="Henne A."/>
            <person name="Fricke W.F."/>
            <person name="Martinez-Arias R."/>
            <person name="Bartels D."/>
            <person name="Goesmann A."/>
            <person name="Krause L."/>
            <person name="Puehler A."/>
            <person name="Klenk H.P."/>
            <person name="Richter M."/>
            <person name="Schuler M."/>
            <person name="Gloeckner F.O."/>
            <person name="Meyerdierks A."/>
            <person name="Gottschalk G."/>
            <person name="Amann R."/>
        </authorList>
    </citation>
    <scope>NUCLEOTIDE SEQUENCE [LARGE SCALE GENOMIC DNA]</scope>
    <source>
        <strain evidence="17">ATCC 43914 / DSM 3382 / HRM2</strain>
    </source>
</reference>
<dbReference type="Proteomes" id="UP000000442">
    <property type="component" value="Chromosome"/>
</dbReference>
<dbReference type="EMBL" id="CP001087">
    <property type="protein sequence ID" value="ACN17298.1"/>
    <property type="molecule type" value="Genomic_DNA"/>
</dbReference>
<evidence type="ECO:0000256" key="4">
    <source>
        <dbReference type="ARBA" id="ARBA00012086"/>
    </source>
</evidence>
<dbReference type="GO" id="GO:0009089">
    <property type="term" value="P:lysine biosynthetic process via diaminopimelate"/>
    <property type="evidence" value="ECO:0007669"/>
    <property type="project" value="UniProtKB-UniRule"/>
</dbReference>
<comment type="subcellular location">
    <subcellularLocation>
        <location evidence="12">Cytoplasm</location>
    </subcellularLocation>
</comment>
<dbReference type="HOGENOM" id="CLU_049343_7_0_7"/>
<dbReference type="PIRSF" id="PIRSF001365">
    <property type="entry name" value="DHDPS"/>
    <property type="match status" value="1"/>
</dbReference>
<dbReference type="OrthoDB" id="9782828at2"/>
<dbReference type="NCBIfam" id="TIGR00674">
    <property type="entry name" value="dapA"/>
    <property type="match status" value="1"/>
</dbReference>
<name>C0QD66_DESAH</name>
<comment type="function">
    <text evidence="1 12">Catalyzes the condensation of (S)-aspartate-beta-semialdehyde [(S)-ASA] and pyruvate to 4-hydroxy-tetrahydrodipicolinate (HTPA).</text>
</comment>
<dbReference type="UniPathway" id="UPA00034">
    <property type="reaction ID" value="UER00017"/>
</dbReference>
<accession>C0QD66</accession>
<dbReference type="STRING" id="177437.HRM2_42420"/>
<comment type="caution">
    <text evidence="12">Lacks conserved residue(s) required for the propagation of feature annotation.</text>
</comment>
<keyword evidence="6 12" id="KW-0028">Amino-acid biosynthesis</keyword>
<sequence>MKTGCYTALITPFTNKGELDGEGLDRLIKFQIQNNITGILAAGTTGESPTLKWEEHNRIIAEVAKAAQEKCLCIAGTGSNNTHEALDAVRHAARAGADAVLLVDPYYNGPSSLEIRREYIEPVARSFPDMQIIPYIIPGRTGTQLLPEDLALAAKKYPNITTVKEATGNIDNMRRTRECCGENFTIMSGDDSLVLEMMTDPAIGAAGGFSVMSNIAPKAMADLVMLLDQGRQEAAEKLQTALAPLLDLVTVTTVETTPFGRVKCRARNPLALKTLMRVMGMPSGACRAPMGKMTHLGLETVITAARKIQAQTPWIFAPVADFFGVDIDERLDNPEHTRDLWYDYEQA</sequence>